<evidence type="ECO:0000313" key="3">
    <source>
        <dbReference type="Proteomes" id="UP000270342"/>
    </source>
</evidence>
<evidence type="ECO:0008006" key="4">
    <source>
        <dbReference type="Google" id="ProtNLM"/>
    </source>
</evidence>
<accession>A0A494XHP0</accession>
<proteinExistence type="predicted"/>
<keyword evidence="3" id="KW-1185">Reference proteome</keyword>
<dbReference type="Proteomes" id="UP000270342">
    <property type="component" value="Unassembled WGS sequence"/>
</dbReference>
<dbReference type="EMBL" id="RBZU01000009">
    <property type="protein sequence ID" value="RKP50277.1"/>
    <property type="molecule type" value="Genomic_DNA"/>
</dbReference>
<feature type="region of interest" description="Disordered" evidence="1">
    <location>
        <begin position="39"/>
        <end position="69"/>
    </location>
</feature>
<dbReference type="PROSITE" id="PS51257">
    <property type="entry name" value="PROKAR_LIPOPROTEIN"/>
    <property type="match status" value="1"/>
</dbReference>
<reference evidence="2 3" key="1">
    <citation type="submission" date="2018-10" db="EMBL/GenBank/DDBJ databases">
        <title>Robbsia sp. DHC34, isolated from soil.</title>
        <authorList>
            <person name="Gao Z.-H."/>
            <person name="Qiu L.-H."/>
        </authorList>
    </citation>
    <scope>NUCLEOTIDE SEQUENCE [LARGE SCALE GENOMIC DNA]</scope>
    <source>
        <strain evidence="2 3">DHC34</strain>
    </source>
</reference>
<gene>
    <name evidence="2" type="ORF">D7S86_19360</name>
</gene>
<protein>
    <recommendedName>
        <fullName evidence="4">Lipoprotein</fullName>
    </recommendedName>
</protein>
<name>A0A494XHP0_9BURK</name>
<evidence type="ECO:0000256" key="1">
    <source>
        <dbReference type="SAM" id="MobiDB-lite"/>
    </source>
</evidence>
<evidence type="ECO:0000313" key="2">
    <source>
        <dbReference type="EMBL" id="RKP50277.1"/>
    </source>
</evidence>
<organism evidence="2 3">
    <name type="scientific">Pararobbsia silviterrae</name>
    <dbReference type="NCBI Taxonomy" id="1792498"/>
    <lineage>
        <taxon>Bacteria</taxon>
        <taxon>Pseudomonadati</taxon>
        <taxon>Pseudomonadota</taxon>
        <taxon>Betaproteobacteria</taxon>
        <taxon>Burkholderiales</taxon>
        <taxon>Burkholderiaceae</taxon>
        <taxon>Pararobbsia</taxon>
    </lineage>
</organism>
<dbReference type="AlphaFoldDB" id="A0A494XHP0"/>
<sequence>MEMKTGLISVAAAALVLSGCYYPGPYVYYPTVPAQSAGVETIPPNSPDYPQQGSAQTAQPPASASQAQAVPPGYNGGAAYYAYPAYPAYPTYPAYYGYPAYPGYPVYGGPAIGLGFSFGGHWR</sequence>
<comment type="caution">
    <text evidence="2">The sequence shown here is derived from an EMBL/GenBank/DDBJ whole genome shotgun (WGS) entry which is preliminary data.</text>
</comment>
<feature type="compositionally biased region" description="Low complexity" evidence="1">
    <location>
        <begin position="50"/>
        <end position="69"/>
    </location>
</feature>